<dbReference type="InterPro" id="IPR005821">
    <property type="entry name" value="Ion_trans_dom"/>
</dbReference>
<feature type="transmembrane region" description="Helical" evidence="12">
    <location>
        <begin position="100"/>
        <end position="119"/>
    </location>
</feature>
<evidence type="ECO:0000259" key="13">
    <source>
        <dbReference type="Pfam" id="PF00520"/>
    </source>
</evidence>
<dbReference type="AlphaFoldDB" id="A0A0M0K8S6"/>
<evidence type="ECO:0000313" key="14">
    <source>
        <dbReference type="EMBL" id="KOO34803.1"/>
    </source>
</evidence>
<name>A0A0M0K8S6_9EUKA</name>
<keyword evidence="5" id="KW-0106">Calcium</keyword>
<protein>
    <recommendedName>
        <fullName evidence="11">Calcium-channel protein CCH1</fullName>
    </recommendedName>
</protein>
<keyword evidence="15" id="KW-1185">Reference proteome</keyword>
<dbReference type="EMBL" id="JWZX01001084">
    <property type="protein sequence ID" value="KOO34803.1"/>
    <property type="molecule type" value="Genomic_DNA"/>
</dbReference>
<keyword evidence="8 12" id="KW-0472">Membrane</keyword>
<evidence type="ECO:0000256" key="5">
    <source>
        <dbReference type="ARBA" id="ARBA00022837"/>
    </source>
</evidence>
<feature type="transmembrane region" description="Helical" evidence="12">
    <location>
        <begin position="736"/>
        <end position="755"/>
    </location>
</feature>
<dbReference type="Gene3D" id="1.20.120.350">
    <property type="entry name" value="Voltage-gated potassium channels. Chain C"/>
    <property type="match status" value="3"/>
</dbReference>
<feature type="domain" description="Ion transport" evidence="13">
    <location>
        <begin position="693"/>
        <end position="938"/>
    </location>
</feature>
<feature type="transmembrane region" description="Helical" evidence="12">
    <location>
        <begin position="237"/>
        <end position="264"/>
    </location>
</feature>
<keyword evidence="2" id="KW-0813">Transport</keyword>
<dbReference type="GO" id="GO:0001518">
    <property type="term" value="C:voltage-gated sodium channel complex"/>
    <property type="evidence" value="ECO:0007669"/>
    <property type="project" value="TreeGrafter"/>
</dbReference>
<feature type="transmembrane region" description="Helical" evidence="12">
    <location>
        <begin position="815"/>
        <end position="842"/>
    </location>
</feature>
<evidence type="ECO:0000256" key="9">
    <source>
        <dbReference type="ARBA" id="ARBA00023180"/>
    </source>
</evidence>
<dbReference type="OrthoDB" id="416585at2759"/>
<comment type="caution">
    <text evidence="14">The sequence shown here is derived from an EMBL/GenBank/DDBJ whole genome shotgun (WGS) entry which is preliminary data.</text>
</comment>
<dbReference type="GO" id="GO:0005248">
    <property type="term" value="F:voltage-gated sodium channel activity"/>
    <property type="evidence" value="ECO:0007669"/>
    <property type="project" value="TreeGrafter"/>
</dbReference>
<feature type="domain" description="Ion transport" evidence="13">
    <location>
        <begin position="4"/>
        <end position="268"/>
    </location>
</feature>
<evidence type="ECO:0000256" key="2">
    <source>
        <dbReference type="ARBA" id="ARBA00022448"/>
    </source>
</evidence>
<dbReference type="Pfam" id="PF00520">
    <property type="entry name" value="Ion_trans"/>
    <property type="match status" value="3"/>
</dbReference>
<evidence type="ECO:0000256" key="7">
    <source>
        <dbReference type="ARBA" id="ARBA00023065"/>
    </source>
</evidence>
<dbReference type="Gene3D" id="1.10.287.70">
    <property type="match status" value="3"/>
</dbReference>
<comment type="similarity">
    <text evidence="10">Belongs to the calcium channel alpha-1 subunit (TC 1.A.1.11) family.</text>
</comment>
<evidence type="ECO:0000256" key="10">
    <source>
        <dbReference type="ARBA" id="ARBA00061395"/>
    </source>
</evidence>
<feature type="transmembrane region" description="Helical" evidence="12">
    <location>
        <begin position="7"/>
        <end position="25"/>
    </location>
</feature>
<dbReference type="PANTHER" id="PTHR10037:SF62">
    <property type="entry name" value="SODIUM CHANNEL PROTEIN 60E"/>
    <property type="match status" value="1"/>
</dbReference>
<evidence type="ECO:0000256" key="12">
    <source>
        <dbReference type="SAM" id="Phobius"/>
    </source>
</evidence>
<organism evidence="14 15">
    <name type="scientific">Chrysochromulina tobinii</name>
    <dbReference type="NCBI Taxonomy" id="1460289"/>
    <lineage>
        <taxon>Eukaryota</taxon>
        <taxon>Haptista</taxon>
        <taxon>Haptophyta</taxon>
        <taxon>Prymnesiophyceae</taxon>
        <taxon>Prymnesiales</taxon>
        <taxon>Chrysochromulinaceae</taxon>
        <taxon>Chrysochromulina</taxon>
    </lineage>
</organism>
<dbReference type="InterPro" id="IPR043203">
    <property type="entry name" value="VGCC_Ca_Na"/>
</dbReference>
<evidence type="ECO:0000256" key="4">
    <source>
        <dbReference type="ARBA" id="ARBA00022692"/>
    </source>
</evidence>
<evidence type="ECO:0000256" key="1">
    <source>
        <dbReference type="ARBA" id="ARBA00004651"/>
    </source>
</evidence>
<dbReference type="FunFam" id="1.10.287.70:FF:000093">
    <property type="entry name" value="Calcium channel subunit Cch1"/>
    <property type="match status" value="1"/>
</dbReference>
<gene>
    <name evidence="14" type="ORF">Ctob_013349</name>
</gene>
<keyword evidence="9" id="KW-0325">Glycoprotein</keyword>
<proteinExistence type="inferred from homology"/>
<reference evidence="15" key="1">
    <citation type="journal article" date="2015" name="PLoS Genet.">
        <title>Genome Sequence and Transcriptome Analyses of Chrysochromulina tobin: Metabolic Tools for Enhanced Algal Fitness in the Prominent Order Prymnesiales (Haptophyceae).</title>
        <authorList>
            <person name="Hovde B.T."/>
            <person name="Deodato C.R."/>
            <person name="Hunsperger H.M."/>
            <person name="Ryken S.A."/>
            <person name="Yost W."/>
            <person name="Jha R.K."/>
            <person name="Patterson J."/>
            <person name="Monnat R.J. Jr."/>
            <person name="Barlow S.B."/>
            <person name="Starkenburg S.R."/>
            <person name="Cattolico R.A."/>
        </authorList>
    </citation>
    <scope>NUCLEOTIDE SEQUENCE</scope>
    <source>
        <strain evidence="15">CCMP291</strain>
    </source>
</reference>
<sequence>MERANHFFLGFYTLELLARVVALGLHCEPGGFFSDPFTVFEGSIVVVSWIVLLVPTDTHAVRSMMRCFRSLRMLFVLKEIPGMSELFNTARQCIPSVGNVAGLAFGILLIMGVAGVQFFRGAYHFRCADEGITAYAHSHHLPLRVRGHLQLDDQPAPEGDFSWQQRFDTKGIFCFSQHDRCPKGTVCYEFENNPAGELSFDSTLKATIPVLLTLMIDGWAEQMFNLMDAVGWSAVPYFVIMVTFGGFLVLQLFLAVISDTFVCIEQQRRARGPREDVVASFFDITDPDGDGLNHVLVIGKLALMNLFVAILLDAFRNNVDSKMRDTAAAIVSDYRFEIVITFLIVVSTFCLVLDGPRQEPKFLCSDFPTDSSEYDECANATLKPYLEVANVCLTIIFTLEASLKVFAYRRAFFTSRWNLIDFVIVCSSLLSLFPFFSMFQTLRVMRVLRPLRLLIRNPSMKVVIETLVSTIPAVINVQVFVMGLMGIFTLVGMQLFMGTFASCTTRALTTRALCLASETSASTEASLPLPEVMPENRRVLRGSGQRVGSRENIWLNPDEGNFDSFGDSMLTLFIAMTGDNMPRLMWIGMDAEGVDVAPVRKDWSYAAIYFLAWHVVGTFMSLNLFVGAIVETFSKLRKRGDGMALMTPAQQHWTDLLRDVRLMTPISIFRPPTQDSWLARNIRMPLYRLATSRYLEYAAYFVISANLVQLCGDYFRIEENELHHAMYEAFTTMFRIMYLLEFLIKIMGLGVQGYFSSGSRRVEFLLLVATGLECTQGASDALFPPMLLRFLRLVRVLRILRLLGDRRLRRIRELLQTLLLCLPAVMNVASVLFLVMSIYAVLGMQLFPFVKRGKSLNEYSNFESYGRAMLLLFQVLTGDDWYMIMRDAAIDYDHGCNPDAVPSDCGTALAIPFFVSFVLIGAFIFLNLIVAVVLECYDALRAWKDASELAEQSGKPGFISTDHLIEFQELGSVLPHD</sequence>
<evidence type="ECO:0000256" key="8">
    <source>
        <dbReference type="ARBA" id="ARBA00023136"/>
    </source>
</evidence>
<keyword evidence="7" id="KW-0406">Ion transport</keyword>
<feature type="transmembrane region" description="Helical" evidence="12">
    <location>
        <begin position="37"/>
        <end position="56"/>
    </location>
</feature>
<evidence type="ECO:0000256" key="11">
    <source>
        <dbReference type="ARBA" id="ARBA00067459"/>
    </source>
</evidence>
<evidence type="ECO:0000256" key="3">
    <source>
        <dbReference type="ARBA" id="ARBA00022475"/>
    </source>
</evidence>
<evidence type="ECO:0000256" key="6">
    <source>
        <dbReference type="ARBA" id="ARBA00022989"/>
    </source>
</evidence>
<keyword evidence="4 12" id="KW-0812">Transmembrane</keyword>
<keyword evidence="6 12" id="KW-1133">Transmembrane helix</keyword>
<feature type="domain" description="Ion transport" evidence="13">
    <location>
        <begin position="335"/>
        <end position="639"/>
    </location>
</feature>
<dbReference type="PANTHER" id="PTHR10037">
    <property type="entry name" value="VOLTAGE-GATED CATION CHANNEL CALCIUM AND SODIUM"/>
    <property type="match status" value="1"/>
</dbReference>
<feature type="transmembrane region" description="Helical" evidence="12">
    <location>
        <begin position="419"/>
        <end position="442"/>
    </location>
</feature>
<feature type="transmembrane region" description="Helical" evidence="12">
    <location>
        <begin position="909"/>
        <end position="934"/>
    </location>
</feature>
<feature type="transmembrane region" description="Helical" evidence="12">
    <location>
        <begin position="334"/>
        <end position="353"/>
    </location>
</feature>
<comment type="subcellular location">
    <subcellularLocation>
        <location evidence="1">Cell membrane</location>
        <topology evidence="1">Multi-pass membrane protein</topology>
    </subcellularLocation>
</comment>
<dbReference type="Proteomes" id="UP000037460">
    <property type="component" value="Unassembled WGS sequence"/>
</dbReference>
<feature type="transmembrane region" description="Helical" evidence="12">
    <location>
        <begin position="295"/>
        <end position="314"/>
    </location>
</feature>
<dbReference type="InterPro" id="IPR027359">
    <property type="entry name" value="Volt_channel_dom_sf"/>
</dbReference>
<evidence type="ECO:0000313" key="15">
    <source>
        <dbReference type="Proteomes" id="UP000037460"/>
    </source>
</evidence>
<dbReference type="SUPFAM" id="SSF81324">
    <property type="entry name" value="Voltage-gated potassium channels"/>
    <property type="match status" value="3"/>
</dbReference>
<keyword evidence="3" id="KW-1003">Cell membrane</keyword>
<feature type="transmembrane region" description="Helical" evidence="12">
    <location>
        <begin position="606"/>
        <end position="630"/>
    </location>
</feature>
<accession>A0A0M0K8S6</accession>